<protein>
    <submittedName>
        <fullName evidence="1">Uncharacterized protein</fullName>
    </submittedName>
</protein>
<comment type="caution">
    <text evidence="1">The sequence shown here is derived from an EMBL/GenBank/DDBJ whole genome shotgun (WGS) entry which is preliminary data.</text>
</comment>
<accession>A0AAD1XEY6</accession>
<sequence>MRQETLAFVKKLNFFVSFIVENFELFFVNTKNKKIANCIKRSFPEKMAALTVYSGSYIPQITSPVFNTIMRINYKVFKLIIISKFRINAHQFKRIMASYKNISEIKFAGCKILVPTVFDLSKSMRNTKINHLEFVFCGNPVFSDWKDNP</sequence>
<evidence type="ECO:0000313" key="2">
    <source>
        <dbReference type="Proteomes" id="UP001295684"/>
    </source>
</evidence>
<keyword evidence="2" id="KW-1185">Reference proteome</keyword>
<proteinExistence type="predicted"/>
<evidence type="ECO:0000313" key="1">
    <source>
        <dbReference type="EMBL" id="CAI2368832.1"/>
    </source>
</evidence>
<dbReference type="EMBL" id="CAMPGE010009974">
    <property type="protein sequence ID" value="CAI2368832.1"/>
    <property type="molecule type" value="Genomic_DNA"/>
</dbReference>
<gene>
    <name evidence="1" type="ORF">ECRASSUSDP1_LOCUS10128</name>
</gene>
<dbReference type="AlphaFoldDB" id="A0AAD1XEY6"/>
<organism evidence="1 2">
    <name type="scientific">Euplotes crassus</name>
    <dbReference type="NCBI Taxonomy" id="5936"/>
    <lineage>
        <taxon>Eukaryota</taxon>
        <taxon>Sar</taxon>
        <taxon>Alveolata</taxon>
        <taxon>Ciliophora</taxon>
        <taxon>Intramacronucleata</taxon>
        <taxon>Spirotrichea</taxon>
        <taxon>Hypotrichia</taxon>
        <taxon>Euplotida</taxon>
        <taxon>Euplotidae</taxon>
        <taxon>Moneuplotes</taxon>
    </lineage>
</organism>
<reference evidence="1" key="1">
    <citation type="submission" date="2023-07" db="EMBL/GenBank/DDBJ databases">
        <authorList>
            <consortium name="AG Swart"/>
            <person name="Singh M."/>
            <person name="Singh A."/>
            <person name="Seah K."/>
            <person name="Emmerich C."/>
        </authorList>
    </citation>
    <scope>NUCLEOTIDE SEQUENCE</scope>
    <source>
        <strain evidence="1">DP1</strain>
    </source>
</reference>
<name>A0AAD1XEY6_EUPCR</name>
<dbReference type="Proteomes" id="UP001295684">
    <property type="component" value="Unassembled WGS sequence"/>
</dbReference>